<dbReference type="EMBL" id="FZNN01000006">
    <property type="protein sequence ID" value="SNR46173.1"/>
    <property type="molecule type" value="Genomic_DNA"/>
</dbReference>
<dbReference type="PROSITE" id="PS51781">
    <property type="entry name" value="SH3B"/>
    <property type="match status" value="1"/>
</dbReference>
<proteinExistence type="predicted"/>
<dbReference type="AlphaFoldDB" id="A0A238WIM5"/>
<dbReference type="SMART" id="SM00287">
    <property type="entry name" value="SH3b"/>
    <property type="match status" value="1"/>
</dbReference>
<name>A0A238WIM5_9RHOB</name>
<dbReference type="OrthoDB" id="7433551at2"/>
<dbReference type="SUPFAM" id="SSF50044">
    <property type="entry name" value="SH3-domain"/>
    <property type="match status" value="1"/>
</dbReference>
<gene>
    <name evidence="2" type="ORF">SAMN06265370_10621</name>
</gene>
<dbReference type="InterPro" id="IPR003646">
    <property type="entry name" value="SH3-like_bac-type"/>
</dbReference>
<dbReference type="Proteomes" id="UP000198417">
    <property type="component" value="Unassembled WGS sequence"/>
</dbReference>
<evidence type="ECO:0000313" key="3">
    <source>
        <dbReference type="Proteomes" id="UP000198417"/>
    </source>
</evidence>
<keyword evidence="3" id="KW-1185">Reference proteome</keyword>
<dbReference type="InterPro" id="IPR036028">
    <property type="entry name" value="SH3-like_dom_sf"/>
</dbReference>
<dbReference type="Gene3D" id="2.30.30.40">
    <property type="entry name" value="SH3 Domains"/>
    <property type="match status" value="1"/>
</dbReference>
<evidence type="ECO:0000259" key="1">
    <source>
        <dbReference type="PROSITE" id="PS51781"/>
    </source>
</evidence>
<dbReference type="RefSeq" id="WP_089270049.1">
    <property type="nucleotide sequence ID" value="NZ_FZNN01000006.1"/>
</dbReference>
<organism evidence="2 3">
    <name type="scientific">Puniceibacterium sediminis</name>
    <dbReference type="NCBI Taxonomy" id="1608407"/>
    <lineage>
        <taxon>Bacteria</taxon>
        <taxon>Pseudomonadati</taxon>
        <taxon>Pseudomonadota</taxon>
        <taxon>Alphaproteobacteria</taxon>
        <taxon>Rhodobacterales</taxon>
        <taxon>Paracoccaceae</taxon>
        <taxon>Puniceibacterium</taxon>
    </lineage>
</organism>
<protein>
    <submittedName>
        <fullName evidence="2">SH3 domain-containing protein</fullName>
    </submittedName>
</protein>
<reference evidence="2 3" key="1">
    <citation type="submission" date="2017-06" db="EMBL/GenBank/DDBJ databases">
        <authorList>
            <person name="Kim H.J."/>
            <person name="Triplett B.A."/>
        </authorList>
    </citation>
    <scope>NUCLEOTIDE SEQUENCE [LARGE SCALE GENOMIC DNA]</scope>
    <source>
        <strain evidence="2 3">DSM 29052</strain>
    </source>
</reference>
<accession>A0A238WIM5</accession>
<sequence length="197" mass="21064">MSRYVLLSFAVMGFAFYELSGGADFQPGNHTTAEALRVFRKPVQAPQTMAHADTSVTPRATATRQAKPAAVTKLVARPDINTPGIILASLERPVVARPAIGPIKAREVISSKGSQALGRAGDPAKAVEKKADIRKIDGSRVNLRAGPSTDHSILRKLGKGDRVEVLEDNGNGWLKLRLADSDRVGWIADFLVTASAE</sequence>
<evidence type="ECO:0000313" key="2">
    <source>
        <dbReference type="EMBL" id="SNR46173.1"/>
    </source>
</evidence>
<feature type="domain" description="SH3b" evidence="1">
    <location>
        <begin position="131"/>
        <end position="195"/>
    </location>
</feature>
<dbReference type="Pfam" id="PF08239">
    <property type="entry name" value="SH3_3"/>
    <property type="match status" value="1"/>
</dbReference>